<feature type="domain" description="BTB" evidence="1">
    <location>
        <begin position="64"/>
        <end position="107"/>
    </location>
</feature>
<dbReference type="Proteomes" id="UP000580250">
    <property type="component" value="Unassembled WGS sequence"/>
</dbReference>
<evidence type="ECO:0000259" key="1">
    <source>
        <dbReference type="PROSITE" id="PS50097"/>
    </source>
</evidence>
<dbReference type="AlphaFoldDB" id="A0A6V7U3I2"/>
<dbReference type="PROSITE" id="PS50097">
    <property type="entry name" value="BTB"/>
    <property type="match status" value="1"/>
</dbReference>
<organism evidence="2 3">
    <name type="scientific">Meloidogyne enterolobii</name>
    <name type="common">Root-knot nematode worm</name>
    <name type="synonym">Meloidogyne mayaguensis</name>
    <dbReference type="NCBI Taxonomy" id="390850"/>
    <lineage>
        <taxon>Eukaryota</taxon>
        <taxon>Metazoa</taxon>
        <taxon>Ecdysozoa</taxon>
        <taxon>Nematoda</taxon>
        <taxon>Chromadorea</taxon>
        <taxon>Rhabditida</taxon>
        <taxon>Tylenchina</taxon>
        <taxon>Tylenchomorpha</taxon>
        <taxon>Tylenchoidea</taxon>
        <taxon>Meloidogynidae</taxon>
        <taxon>Meloidogyninae</taxon>
        <taxon>Meloidogyne</taxon>
    </lineage>
</organism>
<comment type="caution">
    <text evidence="2">The sequence shown here is derived from an EMBL/GenBank/DDBJ whole genome shotgun (WGS) entry which is preliminary data.</text>
</comment>
<dbReference type="SUPFAM" id="SSF54695">
    <property type="entry name" value="POZ domain"/>
    <property type="match status" value="1"/>
</dbReference>
<evidence type="ECO:0000313" key="2">
    <source>
        <dbReference type="EMBL" id="CAD2144438.1"/>
    </source>
</evidence>
<sequence>MHKRVIYKKTLQKRLGFTTSSLGKLTTIDDGNLNICCKVEIDCYNSNDNLQNTYANMLNDEIFTDCVFKVGDEVIKTHKCILAKNSKVFHRMFEQNGMTEAQNASFY</sequence>
<reference evidence="2 3" key="1">
    <citation type="submission" date="2020-08" db="EMBL/GenBank/DDBJ databases">
        <authorList>
            <person name="Koutsovoulos G."/>
            <person name="Danchin GJ E."/>
        </authorList>
    </citation>
    <scope>NUCLEOTIDE SEQUENCE [LARGE SCALE GENOMIC DNA]</scope>
</reference>
<protein>
    <recommendedName>
        <fullName evidence="1">BTB domain-containing protein</fullName>
    </recommendedName>
</protein>
<proteinExistence type="predicted"/>
<dbReference type="Gene3D" id="3.30.710.10">
    <property type="entry name" value="Potassium Channel Kv1.1, Chain A"/>
    <property type="match status" value="1"/>
</dbReference>
<dbReference type="EMBL" id="CAJEWN010000033">
    <property type="protein sequence ID" value="CAD2144438.1"/>
    <property type="molecule type" value="Genomic_DNA"/>
</dbReference>
<dbReference type="InterPro" id="IPR000210">
    <property type="entry name" value="BTB/POZ_dom"/>
</dbReference>
<name>A0A6V7U3I2_MELEN</name>
<dbReference type="Pfam" id="PF00651">
    <property type="entry name" value="BTB"/>
    <property type="match status" value="1"/>
</dbReference>
<dbReference type="OrthoDB" id="6777468at2759"/>
<evidence type="ECO:0000313" key="3">
    <source>
        <dbReference type="Proteomes" id="UP000580250"/>
    </source>
</evidence>
<accession>A0A6V7U3I2</accession>
<gene>
    <name evidence="2" type="ORF">MENT_LOCUS7944</name>
</gene>
<dbReference type="CDD" id="cd18186">
    <property type="entry name" value="BTB_POZ_ZBTB_KLHL-like"/>
    <property type="match status" value="1"/>
</dbReference>
<dbReference type="PANTHER" id="PTHR24413">
    <property type="entry name" value="SPECKLE-TYPE POZ PROTEIN"/>
    <property type="match status" value="1"/>
</dbReference>
<dbReference type="InterPro" id="IPR011333">
    <property type="entry name" value="SKP1/BTB/POZ_sf"/>
</dbReference>